<evidence type="ECO:0000256" key="1">
    <source>
        <dbReference type="ARBA" id="ARBA00004141"/>
    </source>
</evidence>
<evidence type="ECO:0000256" key="2">
    <source>
        <dbReference type="ARBA" id="ARBA00022692"/>
    </source>
</evidence>
<comment type="caution">
    <text evidence="6">The sequence shown here is derived from an EMBL/GenBank/DDBJ whole genome shotgun (WGS) entry which is preliminary data.</text>
</comment>
<evidence type="ECO:0000256" key="3">
    <source>
        <dbReference type="ARBA" id="ARBA00022989"/>
    </source>
</evidence>
<keyword evidence="3 5" id="KW-1133">Transmembrane helix</keyword>
<sequence length="128" mass="13957">MLLLNPIRRILMIIIATFLAIFFTLAGSQKIFAWSAVVFKIQSEFLRRYGLGRGHMYGIGMIESTAAGLIIFAILTEHEIALQLGAALILTTSVGACYFHFKYDTFKDAIPAILTGSGSISLLVSGLL</sequence>
<protein>
    <recommendedName>
        <fullName evidence="8">DoxX family protein</fullName>
    </recommendedName>
</protein>
<organism evidence="6 7">
    <name type="scientific">Pseudoalteromonas rubra</name>
    <dbReference type="NCBI Taxonomy" id="43658"/>
    <lineage>
        <taxon>Bacteria</taxon>
        <taxon>Pseudomonadati</taxon>
        <taxon>Pseudomonadota</taxon>
        <taxon>Gammaproteobacteria</taxon>
        <taxon>Alteromonadales</taxon>
        <taxon>Pseudoalteromonadaceae</taxon>
        <taxon>Pseudoalteromonas</taxon>
    </lineage>
</organism>
<evidence type="ECO:0008006" key="8">
    <source>
        <dbReference type="Google" id="ProtNLM"/>
    </source>
</evidence>
<reference evidence="7" key="2">
    <citation type="submission" date="2019-06" db="EMBL/GenBank/DDBJ databases">
        <title>Co-occurence of chitin degradation, pigmentation and bioactivity in marine Pseudoalteromonas.</title>
        <authorList>
            <person name="Sonnenschein E.C."/>
            <person name="Bech P.K."/>
        </authorList>
    </citation>
    <scope>NUCLEOTIDE SEQUENCE [LARGE SCALE GENOMIC DNA]</scope>
    <source>
        <strain evidence="7">S2599</strain>
    </source>
</reference>
<evidence type="ECO:0000256" key="4">
    <source>
        <dbReference type="ARBA" id="ARBA00023136"/>
    </source>
</evidence>
<dbReference type="GO" id="GO:0016020">
    <property type="term" value="C:membrane"/>
    <property type="evidence" value="ECO:0007669"/>
    <property type="project" value="UniProtKB-SubCell"/>
</dbReference>
<comment type="subcellular location">
    <subcellularLocation>
        <location evidence="1">Membrane</location>
        <topology evidence="1">Multi-pass membrane protein</topology>
    </subcellularLocation>
</comment>
<dbReference type="EMBL" id="PNCJ01000009">
    <property type="protein sequence ID" value="TMP38453.1"/>
    <property type="molecule type" value="Genomic_DNA"/>
</dbReference>
<feature type="transmembrane region" description="Helical" evidence="5">
    <location>
        <begin position="57"/>
        <end position="75"/>
    </location>
</feature>
<dbReference type="AlphaFoldDB" id="A0A5S3X2R3"/>
<keyword evidence="4 5" id="KW-0472">Membrane</keyword>
<accession>A0A5S3X2R3</accession>
<evidence type="ECO:0000313" key="6">
    <source>
        <dbReference type="EMBL" id="TMP38453.1"/>
    </source>
</evidence>
<proteinExistence type="predicted"/>
<reference evidence="6 7" key="1">
    <citation type="submission" date="2018-01" db="EMBL/GenBank/DDBJ databases">
        <authorList>
            <person name="Paulsen S."/>
            <person name="Gram L.K."/>
        </authorList>
    </citation>
    <scope>NUCLEOTIDE SEQUENCE [LARGE SCALE GENOMIC DNA]</scope>
    <source>
        <strain evidence="6 7">S2599</strain>
    </source>
</reference>
<feature type="transmembrane region" description="Helical" evidence="5">
    <location>
        <begin position="82"/>
        <end position="103"/>
    </location>
</feature>
<dbReference type="OrthoDB" id="5879006at2"/>
<dbReference type="Pfam" id="PF13564">
    <property type="entry name" value="DoxX_2"/>
    <property type="match status" value="1"/>
</dbReference>
<evidence type="ECO:0000256" key="5">
    <source>
        <dbReference type="SAM" id="Phobius"/>
    </source>
</evidence>
<gene>
    <name evidence="6" type="ORF">CWB98_06900</name>
</gene>
<name>A0A5S3X2R3_9GAMM</name>
<evidence type="ECO:0000313" key="7">
    <source>
        <dbReference type="Proteomes" id="UP000306719"/>
    </source>
</evidence>
<dbReference type="Proteomes" id="UP000306719">
    <property type="component" value="Unassembled WGS sequence"/>
</dbReference>
<keyword evidence="2 5" id="KW-0812">Transmembrane</keyword>
<dbReference type="InterPro" id="IPR032808">
    <property type="entry name" value="DoxX"/>
</dbReference>